<dbReference type="EMBL" id="JAHZUY010000065">
    <property type="protein sequence ID" value="MBW8271020.1"/>
    <property type="molecule type" value="Genomic_DNA"/>
</dbReference>
<keyword evidence="2" id="KW-0489">Methyltransferase</keyword>
<dbReference type="InterPro" id="IPR013216">
    <property type="entry name" value="Methyltransf_11"/>
</dbReference>
<comment type="caution">
    <text evidence="2">The sequence shown here is derived from an EMBL/GenBank/DDBJ whole genome shotgun (WGS) entry which is preliminary data.</text>
</comment>
<keyword evidence="2" id="KW-0808">Transferase</keyword>
<proteinExistence type="predicted"/>
<evidence type="ECO:0000313" key="3">
    <source>
        <dbReference type="Proteomes" id="UP001519924"/>
    </source>
</evidence>
<reference evidence="2 3" key="1">
    <citation type="submission" date="2021-08" db="EMBL/GenBank/DDBJ databases">
        <title>Caldovatus sediminis gen. nov., sp. nov., a moderately thermophilic bacterium isolated from a hot spring.</title>
        <authorList>
            <person name="Hu C.-J."/>
            <person name="Li W.-J."/>
            <person name="Xian W.-D."/>
        </authorList>
    </citation>
    <scope>NUCLEOTIDE SEQUENCE [LARGE SCALE GENOMIC DNA]</scope>
    <source>
        <strain evidence="2 3">SYSU G05006</strain>
    </source>
</reference>
<protein>
    <submittedName>
        <fullName evidence="2">Class I SAM-dependent methyltransferase</fullName>
    </submittedName>
</protein>
<keyword evidence="3" id="KW-1185">Reference proteome</keyword>
<dbReference type="GO" id="GO:0032259">
    <property type="term" value="P:methylation"/>
    <property type="evidence" value="ECO:0007669"/>
    <property type="project" value="UniProtKB-KW"/>
</dbReference>
<dbReference type="CDD" id="cd02440">
    <property type="entry name" value="AdoMet_MTases"/>
    <property type="match status" value="1"/>
</dbReference>
<dbReference type="Proteomes" id="UP001519924">
    <property type="component" value="Unassembled WGS sequence"/>
</dbReference>
<dbReference type="RefSeq" id="WP_220118800.1">
    <property type="nucleotide sequence ID" value="NZ_JAHZUY010000065.1"/>
</dbReference>
<feature type="domain" description="Methyltransferase type 11" evidence="1">
    <location>
        <begin position="72"/>
        <end position="168"/>
    </location>
</feature>
<dbReference type="SUPFAM" id="SSF53335">
    <property type="entry name" value="S-adenosyl-L-methionine-dependent methyltransferases"/>
    <property type="match status" value="1"/>
</dbReference>
<gene>
    <name evidence="2" type="ORF">K1J50_16165</name>
</gene>
<dbReference type="Pfam" id="PF08241">
    <property type="entry name" value="Methyltransf_11"/>
    <property type="match status" value="1"/>
</dbReference>
<accession>A0ABS7F5Y1</accession>
<dbReference type="PANTHER" id="PTHR45036:SF1">
    <property type="entry name" value="METHYLTRANSFERASE LIKE 7A"/>
    <property type="match status" value="1"/>
</dbReference>
<evidence type="ECO:0000313" key="2">
    <source>
        <dbReference type="EMBL" id="MBW8271020.1"/>
    </source>
</evidence>
<organism evidence="2 3">
    <name type="scientific">Caldovatus aquaticus</name>
    <dbReference type="NCBI Taxonomy" id="2865671"/>
    <lineage>
        <taxon>Bacteria</taxon>
        <taxon>Pseudomonadati</taxon>
        <taxon>Pseudomonadota</taxon>
        <taxon>Alphaproteobacteria</taxon>
        <taxon>Acetobacterales</taxon>
        <taxon>Roseomonadaceae</taxon>
        <taxon>Caldovatus</taxon>
    </lineage>
</organism>
<dbReference type="GO" id="GO:0008168">
    <property type="term" value="F:methyltransferase activity"/>
    <property type="evidence" value="ECO:0007669"/>
    <property type="project" value="UniProtKB-KW"/>
</dbReference>
<name>A0ABS7F5Y1_9PROT</name>
<dbReference type="Gene3D" id="3.40.50.150">
    <property type="entry name" value="Vaccinia Virus protein VP39"/>
    <property type="match status" value="1"/>
</dbReference>
<evidence type="ECO:0000259" key="1">
    <source>
        <dbReference type="Pfam" id="PF08241"/>
    </source>
</evidence>
<sequence>MAAITQQRRHRDPESHPRAALDAEAVRGAYRRWAAIYDSVFGGVSAAGRRRAVAAVNQLAAAAAPGRPLRVLEVGVGTGLALPHYRRDIEVIGIDLSRDMLERARARIAAQRLANVRALLEMDAERMAFRDGVFDVAAAMFTASVVPDAKRLFAEMSRVVRPGGTLLFVNHFAVESGLRWWMERSMAPLARVLGWHPDFRLTDLLDPARVAVEAIEPCPPAGLFSLVRVRNAGAPAVAAAA</sequence>
<dbReference type="InterPro" id="IPR052356">
    <property type="entry name" value="Thiol_S-MT"/>
</dbReference>
<dbReference type="InterPro" id="IPR029063">
    <property type="entry name" value="SAM-dependent_MTases_sf"/>
</dbReference>
<dbReference type="PANTHER" id="PTHR45036">
    <property type="entry name" value="METHYLTRANSFERASE LIKE 7B"/>
    <property type="match status" value="1"/>
</dbReference>